<dbReference type="Proteomes" id="UP001165270">
    <property type="component" value="Unassembled WGS sequence"/>
</dbReference>
<dbReference type="RefSeq" id="WP_242713686.1">
    <property type="nucleotide sequence ID" value="NZ_JALDAX010000032.1"/>
</dbReference>
<comment type="caution">
    <text evidence="1">The sequence shown here is derived from an EMBL/GenBank/DDBJ whole genome shotgun (WGS) entry which is preliminary data.</text>
</comment>
<name>A0ABS9XW79_9ACTN</name>
<accession>A0ABS9XW79</accession>
<dbReference type="EMBL" id="JALDAX010000032">
    <property type="protein sequence ID" value="MCI3246335.1"/>
    <property type="molecule type" value="Genomic_DNA"/>
</dbReference>
<gene>
    <name evidence="1" type="ORF">MQN93_42255</name>
</gene>
<reference evidence="1" key="1">
    <citation type="submission" date="2022-03" db="EMBL/GenBank/DDBJ databases">
        <title>Streptomyces 7R015 and 7R016 isolated from Barleria lupulina in Thailand.</title>
        <authorList>
            <person name="Kanchanasin P."/>
            <person name="Phongsopitanun W."/>
            <person name="Tanasupawat S."/>
        </authorList>
    </citation>
    <scope>NUCLEOTIDE SEQUENCE</scope>
    <source>
        <strain evidence="1">7R016</strain>
    </source>
</reference>
<proteinExistence type="predicted"/>
<evidence type="ECO:0000313" key="1">
    <source>
        <dbReference type="EMBL" id="MCI3246335.1"/>
    </source>
</evidence>
<sequence>MKTLALIVDTVRWLCHAATGYGVLWVAGSTWPTPVAVTVICTAAGVDYLATRPLRWAADWLTANTHV</sequence>
<evidence type="ECO:0000313" key="2">
    <source>
        <dbReference type="Proteomes" id="UP001165270"/>
    </source>
</evidence>
<organism evidence="1 2">
    <name type="scientific">Streptomyces spinosisporus</name>
    <dbReference type="NCBI Taxonomy" id="2927582"/>
    <lineage>
        <taxon>Bacteria</taxon>
        <taxon>Bacillati</taxon>
        <taxon>Actinomycetota</taxon>
        <taxon>Actinomycetes</taxon>
        <taxon>Kitasatosporales</taxon>
        <taxon>Streptomycetaceae</taxon>
        <taxon>Streptomyces</taxon>
    </lineage>
</organism>
<protein>
    <submittedName>
        <fullName evidence="1">Uncharacterized protein</fullName>
    </submittedName>
</protein>
<keyword evidence="2" id="KW-1185">Reference proteome</keyword>